<feature type="signal peptide" evidence="1">
    <location>
        <begin position="1"/>
        <end position="18"/>
    </location>
</feature>
<protein>
    <recommendedName>
        <fullName evidence="4">Outer membrane protein beta-barrel domain-containing protein</fullName>
    </recommendedName>
</protein>
<comment type="caution">
    <text evidence="2">The sequence shown here is derived from an EMBL/GenBank/DDBJ whole genome shotgun (WGS) entry which is preliminary data.</text>
</comment>
<evidence type="ECO:0000313" key="3">
    <source>
        <dbReference type="Proteomes" id="UP000238707"/>
    </source>
</evidence>
<evidence type="ECO:0000256" key="1">
    <source>
        <dbReference type="SAM" id="SignalP"/>
    </source>
</evidence>
<accession>A0A2S7VCR3</accession>
<reference evidence="2 3" key="1">
    <citation type="submission" date="2016-12" db="EMBL/GenBank/DDBJ databases">
        <title>Diversity of luminous bacteria.</title>
        <authorList>
            <person name="Yoshizawa S."/>
            <person name="Kogure K."/>
        </authorList>
    </citation>
    <scope>NUCLEOTIDE SEQUENCE [LARGE SCALE GENOMIC DNA]</scope>
    <source>
        <strain evidence="2 3">LC2-408</strain>
    </source>
</reference>
<dbReference type="EMBL" id="MSCI01000002">
    <property type="protein sequence ID" value="PQJ59976.1"/>
    <property type="molecule type" value="Genomic_DNA"/>
</dbReference>
<dbReference type="RefSeq" id="WP_004740009.1">
    <property type="nucleotide sequence ID" value="NZ_MSCI01000002.1"/>
</dbReference>
<keyword evidence="3" id="KW-1185">Reference proteome</keyword>
<gene>
    <name evidence="2" type="ORF">BTO10_11340</name>
</gene>
<evidence type="ECO:0008006" key="4">
    <source>
        <dbReference type="Google" id="ProtNLM"/>
    </source>
</evidence>
<organism evidence="2 3">
    <name type="scientific">Vibrio chagasii</name>
    <dbReference type="NCBI Taxonomy" id="170679"/>
    <lineage>
        <taxon>Bacteria</taxon>
        <taxon>Pseudomonadati</taxon>
        <taxon>Pseudomonadota</taxon>
        <taxon>Gammaproteobacteria</taxon>
        <taxon>Vibrionales</taxon>
        <taxon>Vibrionaceae</taxon>
        <taxon>Vibrio</taxon>
    </lineage>
</organism>
<dbReference type="AlphaFoldDB" id="A0A2S7VCR3"/>
<evidence type="ECO:0000313" key="2">
    <source>
        <dbReference type="EMBL" id="PQJ59976.1"/>
    </source>
</evidence>
<dbReference type="Proteomes" id="UP000238707">
    <property type="component" value="Unassembled WGS sequence"/>
</dbReference>
<name>A0A2S7VCR3_9VIBR</name>
<keyword evidence="1" id="KW-0732">Signal</keyword>
<proteinExistence type="predicted"/>
<feature type="chain" id="PRO_5015572676" description="Outer membrane protein beta-barrel domain-containing protein" evidence="1">
    <location>
        <begin position="19"/>
        <end position="220"/>
    </location>
</feature>
<sequence>MKKYLILLAALASLSANANDFSSASFGIQYGIDDGIADNAIDHAESDLGGYARLSWNFYKHFFADYNISYSSFEGPSFHSSNFSASANASTTKQDFGIGYYLDLGSFAPYVKVNQNSYKLNYYSVRGNGTSTPYVNSGTQTEDGYGLEFGSFIHMSDTWKVKLSGSIAKLDNVDLIETYLISDTKFNNDKWALEAAIGYRTFKGEDMAEFMPQIGVKYAF</sequence>